<evidence type="ECO:0000313" key="2">
    <source>
        <dbReference type="EMBL" id="CEM08643.1"/>
    </source>
</evidence>
<gene>
    <name evidence="2" type="ORF">Vbra_14683</name>
</gene>
<feature type="compositionally biased region" description="Low complexity" evidence="1">
    <location>
        <begin position="38"/>
        <end position="71"/>
    </location>
</feature>
<name>A0A0G4F7F4_VITBC</name>
<proteinExistence type="predicted"/>
<organism evidence="2 3">
    <name type="scientific">Vitrella brassicaformis (strain CCMP3155)</name>
    <dbReference type="NCBI Taxonomy" id="1169540"/>
    <lineage>
        <taxon>Eukaryota</taxon>
        <taxon>Sar</taxon>
        <taxon>Alveolata</taxon>
        <taxon>Colpodellida</taxon>
        <taxon>Vitrellaceae</taxon>
        <taxon>Vitrella</taxon>
    </lineage>
</organism>
<dbReference type="PhylomeDB" id="A0A0G4F7F4"/>
<evidence type="ECO:0000256" key="1">
    <source>
        <dbReference type="SAM" id="MobiDB-lite"/>
    </source>
</evidence>
<protein>
    <submittedName>
        <fullName evidence="2">Uncharacterized protein</fullName>
    </submittedName>
</protein>
<dbReference type="EMBL" id="CDMY01000385">
    <property type="protein sequence ID" value="CEM08643.1"/>
    <property type="molecule type" value="Genomic_DNA"/>
</dbReference>
<keyword evidence="3" id="KW-1185">Reference proteome</keyword>
<sequence>MVPPPPPINEEEFKPKEVQQRPTCTGGARRAARRGKRGQQLPAPAALQQPSINSISSSTGINSGTGSASGNWITRDKEAEYRRWTAPAAAGQAELGDKEQENKGGVSNNGKDVLANEPSSSAASASANVDKKATRLQRVTLREHELPMARAPVAEKMASVLKIKGSGPSVVCNNKHANTKYNNGI</sequence>
<feature type="compositionally biased region" description="Basic and acidic residues" evidence="1">
    <location>
        <begin position="74"/>
        <end position="83"/>
    </location>
</feature>
<dbReference type="AlphaFoldDB" id="A0A0G4F7F4"/>
<evidence type="ECO:0000313" key="3">
    <source>
        <dbReference type="Proteomes" id="UP000041254"/>
    </source>
</evidence>
<dbReference type="Proteomes" id="UP000041254">
    <property type="component" value="Unassembled WGS sequence"/>
</dbReference>
<dbReference type="VEuPathDB" id="CryptoDB:Vbra_14683"/>
<dbReference type="InParanoid" id="A0A0G4F7F4"/>
<reference evidence="2 3" key="1">
    <citation type="submission" date="2014-11" db="EMBL/GenBank/DDBJ databases">
        <authorList>
            <person name="Zhu J."/>
            <person name="Qi W."/>
            <person name="Song R."/>
        </authorList>
    </citation>
    <scope>NUCLEOTIDE SEQUENCE [LARGE SCALE GENOMIC DNA]</scope>
</reference>
<accession>A0A0G4F7F4</accession>
<feature type="region of interest" description="Disordered" evidence="1">
    <location>
        <begin position="1"/>
        <end position="133"/>
    </location>
</feature>